<dbReference type="Proteomes" id="UP001596002">
    <property type="component" value="Unassembled WGS sequence"/>
</dbReference>
<evidence type="ECO:0000313" key="4">
    <source>
        <dbReference type="Proteomes" id="UP001596002"/>
    </source>
</evidence>
<sequence>MTIVRKWWNGVLVYVEKGDPFMRVLQAIKKYPSCYFDSQNLCWHVADDYIHVLEQEAFGQGFQIDIPPERNLTRTLQNRCGCTFDIETTGLREDSNSHLVSACIGLSKENPIEFWVDEPFQEREVLLRIAEVLKEMDVIITWNGDRFDIPFLNERFKKYRIPFQINAVQSLDLYKIAEKMRSAGVIPSAALQVVERFYGIVRPDQLPGRYVPAKYAEWLETGNPALRDEILQHNREDVLFLLMLSPFIYQGIVMDDECAYDPEEVQLLDRYAIHIERLEKMMEEKLEMEQAIQKLAGKYGQPLLSRPYGDVLLTETACTFQKKEINSPPIRTFEELEEFYRNTLAQKPKRRWSE</sequence>
<feature type="domain" description="YprB ribonuclease H-like" evidence="2">
    <location>
        <begin position="84"/>
        <end position="244"/>
    </location>
</feature>
<name>A0ABV9Q982_9BACL</name>
<dbReference type="PANTHER" id="PTHR38462:SF1">
    <property type="entry name" value="YPRB RIBONUCLEASE H-LIKE DOMAIN-CONTAINING PROTEIN"/>
    <property type="match status" value="1"/>
</dbReference>
<dbReference type="InterPro" id="IPR038720">
    <property type="entry name" value="YprB_RNase_H-like_dom"/>
</dbReference>
<dbReference type="SUPFAM" id="SSF53098">
    <property type="entry name" value="Ribonuclease H-like"/>
    <property type="match status" value="1"/>
</dbReference>
<dbReference type="InterPro" id="IPR036397">
    <property type="entry name" value="RNaseH_sf"/>
</dbReference>
<feature type="coiled-coil region" evidence="1">
    <location>
        <begin position="268"/>
        <end position="298"/>
    </location>
</feature>
<dbReference type="Gene3D" id="3.30.420.10">
    <property type="entry name" value="Ribonuclease H-like superfamily/Ribonuclease H"/>
    <property type="match status" value="1"/>
</dbReference>
<protein>
    <submittedName>
        <fullName evidence="3">Ribonuclease H-like domain-containing protein</fullName>
    </submittedName>
</protein>
<evidence type="ECO:0000313" key="3">
    <source>
        <dbReference type="EMBL" id="MFC4769190.1"/>
    </source>
</evidence>
<accession>A0ABV9Q982</accession>
<evidence type="ECO:0000259" key="2">
    <source>
        <dbReference type="Pfam" id="PF13482"/>
    </source>
</evidence>
<dbReference type="PANTHER" id="PTHR38462">
    <property type="entry name" value="EXONUCLEASE-LIKE PROTEIN"/>
    <property type="match status" value="1"/>
</dbReference>
<dbReference type="RefSeq" id="WP_380027424.1">
    <property type="nucleotide sequence ID" value="NZ_JBHSHC010000119.1"/>
</dbReference>
<dbReference type="InterPro" id="IPR012337">
    <property type="entry name" value="RNaseH-like_sf"/>
</dbReference>
<evidence type="ECO:0000256" key="1">
    <source>
        <dbReference type="SAM" id="Coils"/>
    </source>
</evidence>
<dbReference type="EMBL" id="JBHSHC010000119">
    <property type="protein sequence ID" value="MFC4769190.1"/>
    <property type="molecule type" value="Genomic_DNA"/>
</dbReference>
<proteinExistence type="predicted"/>
<dbReference type="Pfam" id="PF13482">
    <property type="entry name" value="RNase_H_2"/>
    <property type="match status" value="1"/>
</dbReference>
<keyword evidence="1" id="KW-0175">Coiled coil</keyword>
<comment type="caution">
    <text evidence="3">The sequence shown here is derived from an EMBL/GenBank/DDBJ whole genome shotgun (WGS) entry which is preliminary data.</text>
</comment>
<keyword evidence="4" id="KW-1185">Reference proteome</keyword>
<organism evidence="3 4">
    <name type="scientific">Effusibacillus consociatus</name>
    <dbReference type="NCBI Taxonomy" id="1117041"/>
    <lineage>
        <taxon>Bacteria</taxon>
        <taxon>Bacillati</taxon>
        <taxon>Bacillota</taxon>
        <taxon>Bacilli</taxon>
        <taxon>Bacillales</taxon>
        <taxon>Alicyclobacillaceae</taxon>
        <taxon>Effusibacillus</taxon>
    </lineage>
</organism>
<reference evidence="4" key="1">
    <citation type="journal article" date="2019" name="Int. J. Syst. Evol. Microbiol.">
        <title>The Global Catalogue of Microorganisms (GCM) 10K type strain sequencing project: providing services to taxonomists for standard genome sequencing and annotation.</title>
        <authorList>
            <consortium name="The Broad Institute Genomics Platform"/>
            <consortium name="The Broad Institute Genome Sequencing Center for Infectious Disease"/>
            <person name="Wu L."/>
            <person name="Ma J."/>
        </authorList>
    </citation>
    <scope>NUCLEOTIDE SEQUENCE [LARGE SCALE GENOMIC DNA]</scope>
    <source>
        <strain evidence="4">WYCCWR 12678</strain>
    </source>
</reference>
<gene>
    <name evidence="3" type="ORF">ACFO8Q_17815</name>
</gene>